<accession>A0A8J5XU80</accession>
<protein>
    <recommendedName>
        <fullName evidence="5">MAGE domain-containing protein</fullName>
    </recommendedName>
</protein>
<dbReference type="InterPro" id="IPR002190">
    <property type="entry name" value="MHD_dom"/>
</dbReference>
<dbReference type="InterPro" id="IPR045853">
    <property type="entry name" value="Pep_chain_release_fac_I_sf"/>
</dbReference>
<dbReference type="PROSITE" id="PS00745">
    <property type="entry name" value="RF_PROK_I"/>
    <property type="match status" value="1"/>
</dbReference>
<dbReference type="SMART" id="SM00937">
    <property type="entry name" value="PCRF"/>
    <property type="match status" value="1"/>
</dbReference>
<keyword evidence="2" id="KW-0648">Protein biosynthesis</keyword>
<organism evidence="6 7">
    <name type="scientific">Diacronema lutheri</name>
    <name type="common">Unicellular marine alga</name>
    <name type="synonym">Monochrysis lutheri</name>
    <dbReference type="NCBI Taxonomy" id="2081491"/>
    <lineage>
        <taxon>Eukaryota</taxon>
        <taxon>Haptista</taxon>
        <taxon>Haptophyta</taxon>
        <taxon>Pavlovophyceae</taxon>
        <taxon>Pavlovales</taxon>
        <taxon>Pavlovaceae</taxon>
        <taxon>Diacronema</taxon>
    </lineage>
</organism>
<name>A0A8J5XU80_DIALT</name>
<sequence>MAAGVLACLMAAAVRTSVAPRCVRGRARTAECARLMRPRLGGTAILRAPRALISSSAGGADAQDALGDVRRLARALAARVEENAPLADTATQREMICELEAATQHPAFWDDTDSAQRVVRRLSAAKALVERVASWRRAVDDAAAIVELAGDAGSSSNAETTEMLADVRDKLHAADADMGRWEVLRLFGGKYDAHSCQLTITAGAGGTEACDWAEMLTRMFLRFAERQGFRAKLVDATAGDEVGYKSATVEVDGEYAYGWLRAEKGTHRLVRISPFNAQAKRMTTFAGVEIMPLLDDAELALRDVDIPATDLEITTMRSGGAGGQNVNKVETGVRIKHLPTGLAVKCTEERTQPLNKQRAMQILRGKLLAVMEEQRVAELQAIRGDAVKAEWGAQIRSYVLQPYKMVKDVRTGHESSQPQDVLDGELGPFIEAFHRAQAQATVAGNAAEARRYGRAYAAYARYCPSRSIAPSSAPAALVAHHALLARRCTVRTPAREARARGYRPRQLHLPAGWRGEALPTYEDADWSKPSYCARYDRLTPSTTWCDRDRLVNVDEKKRVIAYLTWKAGSTSLSNWWACAFANARKRGFDWFTHPSTAHRLSERRFLAVGQAREPVGRVVSAYLEILTRLTVRVRLDEVVGDAAIRLPDPRRFGAQVGGAHAQMGRMRADFERTFGAIRRSHADWLLAGWEGTVRDEDELRASGRLDERERFGAYLRAVACAAIFHEWPHHQTASGFMAASRIANSSEHVSTIGPRQLGANGCGRMIARPAPSIDVLLRQESFVMDMHALGERLGINMTRCPVGHSKDALERFNSAMSKRKSGEGTASQRKKPASVTTVPAEEPEDEENDAQPSFEGPKPCDDATRDRLSRDISRMLLFSEHTKKGLTRADIKKAVMADFKDSRGKVFDYAFAYANQVLKDTFGFEIAPAVAKGAALEPDAGTQRDGEADAEERLDKAGPHKFFLVSTLQRKTPLGKEQPDDAHYRALVCVVIGAVRFASNSLTETRLWDCLRVLGLDKDNKRTTAAFGGSLEDLVLKRMTKDMYIHVKSAPEQPREISEGLRARSEVPPAKWKELLSRLELHSSGSSQTQAAGRL</sequence>
<feature type="signal peptide" evidence="4">
    <location>
        <begin position="1"/>
        <end position="16"/>
    </location>
</feature>
<dbReference type="Pfam" id="PF00472">
    <property type="entry name" value="RF-1"/>
    <property type="match status" value="1"/>
</dbReference>
<dbReference type="InterPro" id="IPR005139">
    <property type="entry name" value="PCRF"/>
</dbReference>
<comment type="similarity">
    <text evidence="1">Belongs to the prokaryotic/mitochondrial release factor family.</text>
</comment>
<evidence type="ECO:0000256" key="3">
    <source>
        <dbReference type="SAM" id="MobiDB-lite"/>
    </source>
</evidence>
<gene>
    <name evidence="6" type="ORF">KFE25_009105</name>
</gene>
<dbReference type="Pfam" id="PF03462">
    <property type="entry name" value="PCRF"/>
    <property type="match status" value="1"/>
</dbReference>
<evidence type="ECO:0000256" key="4">
    <source>
        <dbReference type="SAM" id="SignalP"/>
    </source>
</evidence>
<dbReference type="AlphaFoldDB" id="A0A8J5XU80"/>
<reference evidence="6" key="1">
    <citation type="submission" date="2021-05" db="EMBL/GenBank/DDBJ databases">
        <title>The genome of the haptophyte Pavlova lutheri (Diacronema luteri, Pavlovales) - a model for lipid biosynthesis in eukaryotic algae.</title>
        <authorList>
            <person name="Hulatt C.J."/>
            <person name="Posewitz M.C."/>
        </authorList>
    </citation>
    <scope>NUCLEOTIDE SEQUENCE</scope>
    <source>
        <strain evidence="6">NIVA-4/92</strain>
    </source>
</reference>
<dbReference type="PANTHER" id="PTHR43116">
    <property type="entry name" value="PEPTIDE CHAIN RELEASE FACTOR 2"/>
    <property type="match status" value="1"/>
</dbReference>
<dbReference type="InterPro" id="IPR000352">
    <property type="entry name" value="Pep_chain_release_fac_I"/>
</dbReference>
<dbReference type="Pfam" id="PF01454">
    <property type="entry name" value="MAGE"/>
    <property type="match status" value="1"/>
</dbReference>
<proteinExistence type="inferred from homology"/>
<dbReference type="InterPro" id="IPR041898">
    <property type="entry name" value="MAGE_WH1"/>
</dbReference>
<feature type="domain" description="MAGE" evidence="5">
    <location>
        <begin position="865"/>
        <end position="1079"/>
    </location>
</feature>
<evidence type="ECO:0000259" key="5">
    <source>
        <dbReference type="PROSITE" id="PS50838"/>
    </source>
</evidence>
<evidence type="ECO:0000256" key="2">
    <source>
        <dbReference type="ARBA" id="ARBA00022917"/>
    </source>
</evidence>
<dbReference type="Proteomes" id="UP000751190">
    <property type="component" value="Unassembled WGS sequence"/>
</dbReference>
<dbReference type="InterPro" id="IPR004374">
    <property type="entry name" value="PrfB"/>
</dbReference>
<evidence type="ECO:0000313" key="6">
    <source>
        <dbReference type="EMBL" id="KAG8470684.1"/>
    </source>
</evidence>
<dbReference type="Gene3D" id="3.30.160.20">
    <property type="match status" value="1"/>
</dbReference>
<keyword evidence="7" id="KW-1185">Reference proteome</keyword>
<comment type="caution">
    <text evidence="6">The sequence shown here is derived from an EMBL/GenBank/DDBJ whole genome shotgun (WGS) entry which is preliminary data.</text>
</comment>
<dbReference type="HAMAP" id="MF_00094">
    <property type="entry name" value="Rel_fac_2"/>
    <property type="match status" value="1"/>
</dbReference>
<dbReference type="OrthoDB" id="2019491at2759"/>
<keyword evidence="4" id="KW-0732">Signal</keyword>
<dbReference type="Gene3D" id="3.30.70.1660">
    <property type="match status" value="1"/>
</dbReference>
<dbReference type="PROSITE" id="PS50838">
    <property type="entry name" value="MAGE"/>
    <property type="match status" value="1"/>
</dbReference>
<dbReference type="Gene3D" id="1.20.58.410">
    <property type="entry name" value="Release factor"/>
    <property type="match status" value="1"/>
</dbReference>
<evidence type="ECO:0000313" key="7">
    <source>
        <dbReference type="Proteomes" id="UP000751190"/>
    </source>
</evidence>
<dbReference type="EMBL" id="JAGTXO010000001">
    <property type="protein sequence ID" value="KAG8470684.1"/>
    <property type="molecule type" value="Genomic_DNA"/>
</dbReference>
<dbReference type="Gene3D" id="1.10.10.1210">
    <property type="entry name" value="MAGE homology domain, winged helix WH2 motif"/>
    <property type="match status" value="1"/>
</dbReference>
<dbReference type="SUPFAM" id="SSF75620">
    <property type="entry name" value="Release factor"/>
    <property type="match status" value="1"/>
</dbReference>
<dbReference type="InterPro" id="IPR041899">
    <property type="entry name" value="MAGE_WH2"/>
</dbReference>
<dbReference type="GO" id="GO:0005737">
    <property type="term" value="C:cytoplasm"/>
    <property type="evidence" value="ECO:0007669"/>
    <property type="project" value="InterPro"/>
</dbReference>
<dbReference type="SMART" id="SM01373">
    <property type="entry name" value="MAGE"/>
    <property type="match status" value="1"/>
</dbReference>
<dbReference type="GO" id="GO:0016149">
    <property type="term" value="F:translation release factor activity, codon specific"/>
    <property type="evidence" value="ECO:0007669"/>
    <property type="project" value="InterPro"/>
</dbReference>
<feature type="chain" id="PRO_5035319572" description="MAGE domain-containing protein" evidence="4">
    <location>
        <begin position="17"/>
        <end position="1095"/>
    </location>
</feature>
<dbReference type="NCBIfam" id="TIGR00020">
    <property type="entry name" value="prfB"/>
    <property type="match status" value="1"/>
</dbReference>
<dbReference type="PANTHER" id="PTHR43116:SF3">
    <property type="entry name" value="CLASS I PEPTIDE CHAIN RELEASE FACTOR"/>
    <property type="match status" value="1"/>
</dbReference>
<evidence type="ECO:0000256" key="1">
    <source>
        <dbReference type="ARBA" id="ARBA00010835"/>
    </source>
</evidence>
<dbReference type="Gene3D" id="1.10.10.1200">
    <property type="entry name" value="MAGE homology domain, winged helix WH1 motif"/>
    <property type="match status" value="1"/>
</dbReference>
<feature type="region of interest" description="Disordered" evidence="3">
    <location>
        <begin position="816"/>
        <end position="865"/>
    </location>
</feature>